<dbReference type="SUPFAM" id="SSF160113">
    <property type="entry name" value="YegP-like"/>
    <property type="match status" value="1"/>
</dbReference>
<dbReference type="RefSeq" id="WP_101787188.1">
    <property type="nucleotide sequence ID" value="NZ_JBITMB010000006.1"/>
</dbReference>
<accession>A0ABW8A9C5</accession>
<dbReference type="Proteomes" id="UP001612928">
    <property type="component" value="Unassembled WGS sequence"/>
</dbReference>
<name>A0ABW8A9C5_9ACTN</name>
<dbReference type="EMBL" id="JBITMB010000006">
    <property type="protein sequence ID" value="MFI7443258.1"/>
    <property type="molecule type" value="Genomic_DNA"/>
</dbReference>
<feature type="domain" description="DUF1508" evidence="1">
    <location>
        <begin position="10"/>
        <end position="57"/>
    </location>
</feature>
<proteinExistence type="predicted"/>
<keyword evidence="3" id="KW-1185">Reference proteome</keyword>
<dbReference type="PANTHER" id="PTHR40606">
    <property type="match status" value="1"/>
</dbReference>
<evidence type="ECO:0000313" key="2">
    <source>
        <dbReference type="EMBL" id="MFI7443258.1"/>
    </source>
</evidence>
<reference evidence="2 3" key="1">
    <citation type="submission" date="2024-10" db="EMBL/GenBank/DDBJ databases">
        <title>The Natural Products Discovery Center: Release of the First 8490 Sequenced Strains for Exploring Actinobacteria Biosynthetic Diversity.</title>
        <authorList>
            <person name="Kalkreuter E."/>
            <person name="Kautsar S.A."/>
            <person name="Yang D."/>
            <person name="Bader C.D."/>
            <person name="Teijaro C.N."/>
            <person name="Fluegel L."/>
            <person name="Davis C.M."/>
            <person name="Simpson J.R."/>
            <person name="Lauterbach L."/>
            <person name="Steele A.D."/>
            <person name="Gui C."/>
            <person name="Meng S."/>
            <person name="Li G."/>
            <person name="Viehrig K."/>
            <person name="Ye F."/>
            <person name="Su P."/>
            <person name="Kiefer A.F."/>
            <person name="Nichols A."/>
            <person name="Cepeda A.J."/>
            <person name="Yan W."/>
            <person name="Fan B."/>
            <person name="Jiang Y."/>
            <person name="Adhikari A."/>
            <person name="Zheng C.-J."/>
            <person name="Schuster L."/>
            <person name="Cowan T.M."/>
            <person name="Smanski M.J."/>
            <person name="Chevrette M.G."/>
            <person name="De Carvalho L.P.S."/>
            <person name="Shen B."/>
        </authorList>
    </citation>
    <scope>NUCLEOTIDE SEQUENCE [LARGE SCALE GENOMIC DNA]</scope>
    <source>
        <strain evidence="2 3">NPDC049503</strain>
    </source>
</reference>
<dbReference type="PANTHER" id="PTHR40606:SF1">
    <property type="entry name" value="UPF0339 PROTEIN YEGP"/>
    <property type="match status" value="1"/>
</dbReference>
<comment type="caution">
    <text evidence="2">The sequence shown here is derived from an EMBL/GenBank/DDBJ whole genome shotgun (WGS) entry which is preliminary data.</text>
</comment>
<dbReference type="Gene3D" id="2.30.29.80">
    <property type="match status" value="1"/>
</dbReference>
<gene>
    <name evidence="2" type="ORF">ACIBP5_25090</name>
</gene>
<dbReference type="Pfam" id="PF07411">
    <property type="entry name" value="DUF1508"/>
    <property type="match status" value="1"/>
</dbReference>
<dbReference type="InterPro" id="IPR010879">
    <property type="entry name" value="DUF1508"/>
</dbReference>
<protein>
    <submittedName>
        <fullName evidence="2">YegP family protein</fullName>
    </submittedName>
</protein>
<dbReference type="InterPro" id="IPR036913">
    <property type="entry name" value="YegP-like_sf"/>
</dbReference>
<sequence>MAGRYVITKDERGDFRFALVAANGQTVAVSAPFRTKPACVNGIESVRRIAADATIDDRTVPATAT</sequence>
<organism evidence="2 3">
    <name type="scientific">Nonomuraea indica</name>
    <dbReference type="NCBI Taxonomy" id="1581193"/>
    <lineage>
        <taxon>Bacteria</taxon>
        <taxon>Bacillati</taxon>
        <taxon>Actinomycetota</taxon>
        <taxon>Actinomycetes</taxon>
        <taxon>Streptosporangiales</taxon>
        <taxon>Streptosporangiaceae</taxon>
        <taxon>Nonomuraea</taxon>
    </lineage>
</organism>
<evidence type="ECO:0000259" key="1">
    <source>
        <dbReference type="Pfam" id="PF07411"/>
    </source>
</evidence>
<evidence type="ECO:0000313" key="3">
    <source>
        <dbReference type="Proteomes" id="UP001612928"/>
    </source>
</evidence>
<dbReference type="InterPro" id="IPR051141">
    <property type="entry name" value="UPF0339_domain"/>
</dbReference>